<evidence type="ECO:0000313" key="2">
    <source>
        <dbReference type="Proteomes" id="UP000002630"/>
    </source>
</evidence>
<keyword evidence="2" id="KW-1185">Reference proteome</keyword>
<evidence type="ECO:0000313" key="1">
    <source>
        <dbReference type="EMBL" id="CBN79093.1"/>
    </source>
</evidence>
<reference evidence="1 2" key="1">
    <citation type="journal article" date="2010" name="Nature">
        <title>The Ectocarpus genome and the independent evolution of multicellularity in brown algae.</title>
        <authorList>
            <person name="Cock J.M."/>
            <person name="Sterck L."/>
            <person name="Rouze P."/>
            <person name="Scornet D."/>
            <person name="Allen A.E."/>
            <person name="Amoutzias G."/>
            <person name="Anthouard V."/>
            <person name="Artiguenave F."/>
            <person name="Aury J.M."/>
            <person name="Badger J.H."/>
            <person name="Beszteri B."/>
            <person name="Billiau K."/>
            <person name="Bonnet E."/>
            <person name="Bothwell J.H."/>
            <person name="Bowler C."/>
            <person name="Boyen C."/>
            <person name="Brownlee C."/>
            <person name="Carrano C.J."/>
            <person name="Charrier B."/>
            <person name="Cho G.Y."/>
            <person name="Coelho S.M."/>
            <person name="Collen J."/>
            <person name="Corre E."/>
            <person name="Da Silva C."/>
            <person name="Delage L."/>
            <person name="Delaroque N."/>
            <person name="Dittami S.M."/>
            <person name="Doulbeau S."/>
            <person name="Elias M."/>
            <person name="Farnham G."/>
            <person name="Gachon C.M."/>
            <person name="Gschloessl B."/>
            <person name="Heesch S."/>
            <person name="Jabbari K."/>
            <person name="Jubin C."/>
            <person name="Kawai H."/>
            <person name="Kimura K."/>
            <person name="Kloareg B."/>
            <person name="Kupper F.C."/>
            <person name="Lang D."/>
            <person name="Le Bail A."/>
            <person name="Leblanc C."/>
            <person name="Lerouge P."/>
            <person name="Lohr M."/>
            <person name="Lopez P.J."/>
            <person name="Martens C."/>
            <person name="Maumus F."/>
            <person name="Michel G."/>
            <person name="Miranda-Saavedra D."/>
            <person name="Morales J."/>
            <person name="Moreau H."/>
            <person name="Motomura T."/>
            <person name="Nagasato C."/>
            <person name="Napoli C.A."/>
            <person name="Nelson D.R."/>
            <person name="Nyvall-Collen P."/>
            <person name="Peters A.F."/>
            <person name="Pommier C."/>
            <person name="Potin P."/>
            <person name="Poulain J."/>
            <person name="Quesneville H."/>
            <person name="Read B."/>
            <person name="Rensing S.A."/>
            <person name="Ritter A."/>
            <person name="Rousvoal S."/>
            <person name="Samanta M."/>
            <person name="Samson G."/>
            <person name="Schroeder D.C."/>
            <person name="Segurens B."/>
            <person name="Strittmatter M."/>
            <person name="Tonon T."/>
            <person name="Tregear J.W."/>
            <person name="Valentin K."/>
            <person name="von Dassow P."/>
            <person name="Yamagishi T."/>
            <person name="Van de Peer Y."/>
            <person name="Wincker P."/>
        </authorList>
    </citation>
    <scope>NUCLEOTIDE SEQUENCE [LARGE SCALE GENOMIC DNA]</scope>
    <source>
        <strain evidence="2">Ec32 / CCAP1310/4</strain>
    </source>
</reference>
<gene>
    <name evidence="1" type="ORF">Esi_0176_0047</name>
</gene>
<dbReference type="AlphaFoldDB" id="D8LGS3"/>
<dbReference type="EMBL" id="FN648262">
    <property type="protein sequence ID" value="CBN79093.1"/>
    <property type="molecule type" value="Genomic_DNA"/>
</dbReference>
<dbReference type="EMBL" id="FN649743">
    <property type="protein sequence ID" value="CBN79093.1"/>
    <property type="molecule type" value="Genomic_DNA"/>
</dbReference>
<dbReference type="Proteomes" id="UP000002630">
    <property type="component" value="Linkage Group LG18"/>
</dbReference>
<organism evidence="1 2">
    <name type="scientific">Ectocarpus siliculosus</name>
    <name type="common">Brown alga</name>
    <name type="synonym">Conferva siliculosa</name>
    <dbReference type="NCBI Taxonomy" id="2880"/>
    <lineage>
        <taxon>Eukaryota</taxon>
        <taxon>Sar</taxon>
        <taxon>Stramenopiles</taxon>
        <taxon>Ochrophyta</taxon>
        <taxon>PX clade</taxon>
        <taxon>Phaeophyceae</taxon>
        <taxon>Ectocarpales</taxon>
        <taxon>Ectocarpaceae</taxon>
        <taxon>Ectocarpus</taxon>
    </lineage>
</organism>
<dbReference type="InParanoid" id="D8LGS3"/>
<dbReference type="OrthoDB" id="10495730at2759"/>
<protein>
    <submittedName>
        <fullName evidence="1">Uncharacterized protein</fullName>
    </submittedName>
</protein>
<dbReference type="InterPro" id="IPR002110">
    <property type="entry name" value="Ankyrin_rpt"/>
</dbReference>
<dbReference type="Gene3D" id="1.25.40.20">
    <property type="entry name" value="Ankyrin repeat-containing domain"/>
    <property type="match status" value="1"/>
</dbReference>
<dbReference type="InterPro" id="IPR036770">
    <property type="entry name" value="Ankyrin_rpt-contain_sf"/>
</dbReference>
<name>D8LGS3_ECTSI</name>
<dbReference type="SUPFAM" id="SSF48403">
    <property type="entry name" value="Ankyrin repeat"/>
    <property type="match status" value="1"/>
</dbReference>
<sequence>MPQCWAVIAPFKSAVVVIKPRLGRGGLVTQLRESDINGAPLAFQAAGGVSAACFESVSKVMHKTLGRNELRQQVQAVDLKERSIIFHAPKSQAANVFQAVIRAFDGDGGGCPRNTDTGDQTEDPRKSWLLADDLPESPAPEHKKRQAIRSICGRNVFVDYTGMTALHVTCPWGCPDIVEMILKEASKQGQDSVQDFLRIVDNSGRTALMHAVRHDHGIYARELDSVCLILGALVDRANNTAYPEKLGLFTQPASPKFDSSALMYAAYGGPKRLEVLQDYICSLVQNVQHDPATNPCHAGLHLEFALGIEHESPEKNLIDMESCWRPQRVVAIPACWKTLLMQSSCVRCAVRVDHRASLERAKER</sequence>
<proteinExistence type="predicted"/>
<accession>D8LGS3</accession>
<dbReference type="Pfam" id="PF12796">
    <property type="entry name" value="Ank_2"/>
    <property type="match status" value="1"/>
</dbReference>